<dbReference type="CDD" id="cd01454">
    <property type="entry name" value="vWA_norD_type"/>
    <property type="match status" value="1"/>
</dbReference>
<dbReference type="GO" id="GO:0051116">
    <property type="term" value="F:cobaltochelatase activity"/>
    <property type="evidence" value="ECO:0007669"/>
    <property type="project" value="UniProtKB-EC"/>
</dbReference>
<dbReference type="InterPro" id="IPR036465">
    <property type="entry name" value="vWFA_dom_sf"/>
</dbReference>
<dbReference type="Pfam" id="PF11775">
    <property type="entry name" value="CobT_C"/>
    <property type="match status" value="1"/>
</dbReference>
<dbReference type="GO" id="GO:0009236">
    <property type="term" value="P:cobalamin biosynthetic process"/>
    <property type="evidence" value="ECO:0007669"/>
    <property type="project" value="InterPro"/>
</dbReference>
<organism evidence="3">
    <name type="scientific">hydrothermal vent metagenome</name>
    <dbReference type="NCBI Taxonomy" id="652676"/>
    <lineage>
        <taxon>unclassified sequences</taxon>
        <taxon>metagenomes</taxon>
        <taxon>ecological metagenomes</taxon>
    </lineage>
</organism>
<dbReference type="PROSITE" id="PS50234">
    <property type="entry name" value="VWFA"/>
    <property type="match status" value="1"/>
</dbReference>
<evidence type="ECO:0000259" key="2">
    <source>
        <dbReference type="PROSITE" id="PS50234"/>
    </source>
</evidence>
<dbReference type="EC" id="6.6.1.2" evidence="3"/>
<dbReference type="InterPro" id="IPR025861">
    <property type="entry name" value="CobT_VWA_dom"/>
</dbReference>
<protein>
    <submittedName>
        <fullName evidence="3">Aerobic cobaltochelatase CobT subunit</fullName>
        <ecNumber evidence="3">6.6.1.2</ecNumber>
    </submittedName>
</protein>
<dbReference type="EMBL" id="UOEO01000218">
    <property type="protein sequence ID" value="VAW22933.1"/>
    <property type="molecule type" value="Genomic_DNA"/>
</dbReference>
<gene>
    <name evidence="3" type="ORF">MNBD_ALPHA12-1727</name>
</gene>
<dbReference type="AlphaFoldDB" id="A0A3B0U3I3"/>
<feature type="compositionally biased region" description="Acidic residues" evidence="1">
    <location>
        <begin position="224"/>
        <end position="237"/>
    </location>
</feature>
<dbReference type="PANTHER" id="PTHR41248:SF1">
    <property type="entry name" value="NORD PROTEIN"/>
    <property type="match status" value="1"/>
</dbReference>
<reference evidence="3" key="1">
    <citation type="submission" date="2018-06" db="EMBL/GenBank/DDBJ databases">
        <authorList>
            <person name="Zhirakovskaya E."/>
        </authorList>
    </citation>
    <scope>NUCLEOTIDE SEQUENCE</scope>
</reference>
<evidence type="ECO:0000313" key="3">
    <source>
        <dbReference type="EMBL" id="VAW22933.1"/>
    </source>
</evidence>
<dbReference type="InterPro" id="IPR051928">
    <property type="entry name" value="NorD/CobT"/>
</dbReference>
<dbReference type="Gene3D" id="3.40.50.410">
    <property type="entry name" value="von Willebrand factor, type A domain"/>
    <property type="match status" value="1"/>
</dbReference>
<dbReference type="SUPFAM" id="SSF53300">
    <property type="entry name" value="vWA-like"/>
    <property type="match status" value="1"/>
</dbReference>
<evidence type="ECO:0000256" key="1">
    <source>
        <dbReference type="SAM" id="MobiDB-lite"/>
    </source>
</evidence>
<feature type="compositionally biased region" description="Acidic residues" evidence="1">
    <location>
        <begin position="249"/>
        <end position="272"/>
    </location>
</feature>
<accession>A0A3B0U3I3</accession>
<dbReference type="PANTHER" id="PTHR41248">
    <property type="entry name" value="NORD PROTEIN"/>
    <property type="match status" value="1"/>
</dbReference>
<dbReference type="Pfam" id="PF06213">
    <property type="entry name" value="CobT"/>
    <property type="match status" value="1"/>
</dbReference>
<name>A0A3B0U3I3_9ZZZZ</name>
<dbReference type="InterPro" id="IPR002035">
    <property type="entry name" value="VWF_A"/>
</dbReference>
<dbReference type="NCBIfam" id="TIGR01651">
    <property type="entry name" value="CobT"/>
    <property type="match status" value="1"/>
</dbReference>
<keyword evidence="3" id="KW-0436">Ligase</keyword>
<dbReference type="SMART" id="SM00327">
    <property type="entry name" value="VWA"/>
    <property type="match status" value="1"/>
</dbReference>
<sequence length="628" mass="69157">MANKPLTRSNSSDNGAAFKSAVGATMRAISGKGDLEVGFSADQPALTGQKARLATLARLPSQRDIAVARGQGDAIAMRLASHDAKLHNRRAPADPEARAAFDALEQARIEALGCTRMNGMKINISEMLEERLFRANLGEIETRDEAPLSEALGLILRHNMAGLAIPKSGQKLVELWGEHIEEVAAASLSSLGEHIENQDDFSRAARALLSDLDLAPDIDLNQEQNEENEDAANEDADDGKSEEGTGQEGEGETEDAEAEADDMEGSEQDQGEADLADAELEEMDDNSLVDGGKDPPPPAMPDGDNIKEQIFQYKVFTTKFDEIISAAELCPPEELEQLRALLDKQLESLAGAVARLANKLQRRLMAQQNRSWQFDLEEGVLDAARLTRVIIDPMQPLSFKMESDTEFRDTVVTLLIDNSGSMRGRPITIAAICADILARTLERCGVKVEILGFTTRAWKGGRSREAWLEANRPPNPGRVNDIRHIIYKGADEPWRRAKRNLGLMMREGLLKENIDGEALKWAHKRLIGRPESRRILMVISDGAPVDDSTQSINPGNYLEAHLRQVIEEIETRSPVQLIAIGIGHDVTRYYQRAVTLLDADELAGALTDNLADLFDEEEPRALRRQHHG</sequence>
<dbReference type="InterPro" id="IPR006538">
    <property type="entry name" value="CobT"/>
</dbReference>
<feature type="domain" description="VWFA" evidence="2">
    <location>
        <begin position="411"/>
        <end position="628"/>
    </location>
</feature>
<proteinExistence type="predicted"/>
<feature type="region of interest" description="Disordered" evidence="1">
    <location>
        <begin position="284"/>
        <end position="305"/>
    </location>
</feature>
<dbReference type="PIRSF" id="PIRSF031715">
    <property type="entry name" value="Cob_chel_CobT"/>
    <property type="match status" value="1"/>
</dbReference>
<feature type="region of interest" description="Disordered" evidence="1">
    <location>
        <begin position="222"/>
        <end position="272"/>
    </location>
</feature>